<reference evidence="2" key="1">
    <citation type="journal article" date="2019" name="Int. J. Syst. Evol. Microbiol.">
        <title>The Global Catalogue of Microorganisms (GCM) 10K type strain sequencing project: providing services to taxonomists for standard genome sequencing and annotation.</title>
        <authorList>
            <consortium name="The Broad Institute Genomics Platform"/>
            <consortium name="The Broad Institute Genome Sequencing Center for Infectious Disease"/>
            <person name="Wu L."/>
            <person name="Ma J."/>
        </authorList>
    </citation>
    <scope>NUCLEOTIDE SEQUENCE [LARGE SCALE GENOMIC DNA]</scope>
    <source>
        <strain evidence="2">CCUG 61889</strain>
    </source>
</reference>
<keyword evidence="2" id="KW-1185">Reference proteome</keyword>
<dbReference type="Proteomes" id="UP001595752">
    <property type="component" value="Unassembled WGS sequence"/>
</dbReference>
<proteinExistence type="predicted"/>
<comment type="caution">
    <text evidence="1">The sequence shown here is derived from an EMBL/GenBank/DDBJ whole genome shotgun (WGS) entry which is preliminary data.</text>
</comment>
<evidence type="ECO:0000313" key="1">
    <source>
        <dbReference type="EMBL" id="MFC3884434.1"/>
    </source>
</evidence>
<protein>
    <recommendedName>
        <fullName evidence="3">SipL SPOCS domain-containing protein</fullName>
    </recommendedName>
</protein>
<dbReference type="RefSeq" id="WP_377915869.1">
    <property type="nucleotide sequence ID" value="NZ_JBHRZT010000052.1"/>
</dbReference>
<evidence type="ECO:0000313" key="2">
    <source>
        <dbReference type="Proteomes" id="UP001595752"/>
    </source>
</evidence>
<sequence length="233" mass="25819">MHDLENLCIRVPKVYDWVNRQVDLPLMSFIGNRGLAKLNFDCEGASGSKDDPCKVLGKHTVARCFLSDSEGNPIDSLTSPAVDIEEIAQPDGRLSVTSTLPNGERVTLQKVKVLVKGFIVIEVSDAHGDTCISDPQPFAVAQTFFLCAPPGTEVVGHITFFECDSHLICDNYEFQQLDVSLTFCLDVQMEATVKVEVEGRFCRPRQELPINICDVRQIPPQCPDVFPGEDDDF</sequence>
<gene>
    <name evidence="1" type="ORF">ACFOU2_13340</name>
</gene>
<organism evidence="1 2">
    <name type="scientific">Bacillus songklensis</name>
    <dbReference type="NCBI Taxonomy" id="1069116"/>
    <lineage>
        <taxon>Bacteria</taxon>
        <taxon>Bacillati</taxon>
        <taxon>Bacillota</taxon>
        <taxon>Bacilli</taxon>
        <taxon>Bacillales</taxon>
        <taxon>Bacillaceae</taxon>
        <taxon>Bacillus</taxon>
    </lineage>
</organism>
<name>A0ABV8B4Y4_9BACI</name>
<dbReference type="EMBL" id="JBHRZT010000052">
    <property type="protein sequence ID" value="MFC3884434.1"/>
    <property type="molecule type" value="Genomic_DNA"/>
</dbReference>
<evidence type="ECO:0008006" key="3">
    <source>
        <dbReference type="Google" id="ProtNLM"/>
    </source>
</evidence>
<accession>A0ABV8B4Y4</accession>